<feature type="transmembrane region" description="Helical" evidence="5">
    <location>
        <begin position="76"/>
        <end position="99"/>
    </location>
</feature>
<evidence type="ECO:0000256" key="3">
    <source>
        <dbReference type="ARBA" id="ARBA00022989"/>
    </source>
</evidence>
<evidence type="ECO:0000256" key="1">
    <source>
        <dbReference type="ARBA" id="ARBA00004127"/>
    </source>
</evidence>
<organism evidence="6 7">
    <name type="scientific">Kiritimatiella glycovorans</name>
    <dbReference type="NCBI Taxonomy" id="1307763"/>
    <lineage>
        <taxon>Bacteria</taxon>
        <taxon>Pseudomonadati</taxon>
        <taxon>Kiritimatiellota</taxon>
        <taxon>Kiritimatiellia</taxon>
        <taxon>Kiritimatiellales</taxon>
        <taxon>Kiritimatiellaceae</taxon>
        <taxon>Kiritimatiella</taxon>
    </lineage>
</organism>
<dbReference type="InterPro" id="IPR007318">
    <property type="entry name" value="Phopholipid_MeTrfase"/>
</dbReference>
<dbReference type="Proteomes" id="UP000035268">
    <property type="component" value="Chromosome"/>
</dbReference>
<proteinExistence type="predicted"/>
<evidence type="ECO:0000313" key="6">
    <source>
        <dbReference type="EMBL" id="AKJ64823.1"/>
    </source>
</evidence>
<evidence type="ECO:0000256" key="5">
    <source>
        <dbReference type="SAM" id="Phobius"/>
    </source>
</evidence>
<dbReference type="AlphaFoldDB" id="A0A0G3EEU3"/>
<evidence type="ECO:0008006" key="8">
    <source>
        <dbReference type="Google" id="ProtNLM"/>
    </source>
</evidence>
<reference evidence="7" key="1">
    <citation type="submission" date="2015-02" db="EMBL/GenBank/DDBJ databases">
        <title>Description and complete genome sequence of the first cultured representative of the subdivision 5 of the Verrucomicrobia phylum.</title>
        <authorList>
            <person name="Spring S."/>
            <person name="Bunk B."/>
            <person name="Sproer C."/>
            <person name="Klenk H.-P."/>
        </authorList>
    </citation>
    <scope>NUCLEOTIDE SEQUENCE [LARGE SCALE GENOMIC DNA]</scope>
    <source>
        <strain evidence="7">L21-Fru-AB</strain>
    </source>
</reference>
<keyword evidence="2 5" id="KW-0812">Transmembrane</keyword>
<evidence type="ECO:0000256" key="2">
    <source>
        <dbReference type="ARBA" id="ARBA00022692"/>
    </source>
</evidence>
<feature type="transmembrane region" description="Helical" evidence="5">
    <location>
        <begin position="41"/>
        <end position="64"/>
    </location>
</feature>
<dbReference type="OrthoDB" id="272002at2"/>
<dbReference type="PATRIC" id="fig|1609981.3.peg.1640"/>
<dbReference type="Pfam" id="PF04191">
    <property type="entry name" value="PEMT"/>
    <property type="match status" value="1"/>
</dbReference>
<evidence type="ECO:0000313" key="7">
    <source>
        <dbReference type="Proteomes" id="UP000035268"/>
    </source>
</evidence>
<comment type="subcellular location">
    <subcellularLocation>
        <location evidence="1">Endomembrane system</location>
        <topology evidence="1">Multi-pass membrane protein</topology>
    </subcellularLocation>
</comment>
<keyword evidence="7" id="KW-1185">Reference proteome</keyword>
<name>A0A0G3EEU3_9BACT</name>
<evidence type="ECO:0000256" key="4">
    <source>
        <dbReference type="ARBA" id="ARBA00023136"/>
    </source>
</evidence>
<dbReference type="RefSeq" id="WP_052882114.1">
    <property type="nucleotide sequence ID" value="NZ_CP010904.1"/>
</dbReference>
<sequence>MTVWGIGGKWLLWSLLASAPVVVCAAVFRESLVVTAISPWWFYGAGIAILLAGIPFWFISAITLRKAHQAETLCTSGVFALCRNPIYAAWILFLVPGFVLFFRNPLLLAIPFIMYVVLRLVLPGEEAWLAEKYGEAYRDYSKRVARILPYARRKSPMTDD</sequence>
<dbReference type="GO" id="GO:0012505">
    <property type="term" value="C:endomembrane system"/>
    <property type="evidence" value="ECO:0007669"/>
    <property type="project" value="UniProtKB-SubCell"/>
</dbReference>
<reference evidence="6 7" key="2">
    <citation type="journal article" date="2016" name="ISME J.">
        <title>Characterization of the first cultured representative of Verrucomicrobia subdivision 5 indicates the proposal of a novel phylum.</title>
        <authorList>
            <person name="Spring S."/>
            <person name="Bunk B."/>
            <person name="Sproer C."/>
            <person name="Schumann P."/>
            <person name="Rohde M."/>
            <person name="Tindall B.J."/>
            <person name="Klenk H.P."/>
        </authorList>
    </citation>
    <scope>NUCLEOTIDE SEQUENCE [LARGE SCALE GENOMIC DNA]</scope>
    <source>
        <strain evidence="6 7">L21-Fru-AB</strain>
    </source>
</reference>
<feature type="transmembrane region" description="Helical" evidence="5">
    <location>
        <begin position="105"/>
        <end position="122"/>
    </location>
</feature>
<dbReference type="EMBL" id="CP010904">
    <property type="protein sequence ID" value="AKJ64823.1"/>
    <property type="molecule type" value="Genomic_DNA"/>
</dbReference>
<keyword evidence="3 5" id="KW-1133">Transmembrane helix</keyword>
<gene>
    <name evidence="6" type="ORF">L21SP4_01580</name>
</gene>
<protein>
    <recommendedName>
        <fullName evidence="8">Isoprenylcysteine carboxyl methyltransferase</fullName>
    </recommendedName>
</protein>
<keyword evidence="4 5" id="KW-0472">Membrane</keyword>
<dbReference type="STRING" id="1307763.L21SP4_01580"/>
<accession>A0A0G3EEU3</accession>
<dbReference type="Gene3D" id="1.20.120.1630">
    <property type="match status" value="1"/>
</dbReference>
<dbReference type="KEGG" id="vbl:L21SP4_01580"/>